<keyword evidence="9" id="KW-1185">Reference proteome</keyword>
<evidence type="ECO:0000256" key="4">
    <source>
        <dbReference type="ARBA" id="ARBA00022989"/>
    </source>
</evidence>
<feature type="transmembrane region" description="Helical" evidence="7">
    <location>
        <begin position="59"/>
        <end position="91"/>
    </location>
</feature>
<dbReference type="PANTHER" id="PTHR30509:SF27">
    <property type="entry name" value="UPF0421 PROTEIN YGAE"/>
    <property type="match status" value="1"/>
</dbReference>
<accession>A0AAI8N1E4</accession>
<dbReference type="GeneID" id="76426340"/>
<evidence type="ECO:0000256" key="7">
    <source>
        <dbReference type="SAM" id="Phobius"/>
    </source>
</evidence>
<dbReference type="Pfam" id="PF06081">
    <property type="entry name" value="ArAE_1"/>
    <property type="match status" value="1"/>
</dbReference>
<keyword evidence="3 7" id="KW-0812">Transmembrane</keyword>
<keyword evidence="5 7" id="KW-0472">Membrane</keyword>
<protein>
    <submittedName>
        <fullName evidence="8">Aromatic acid exporter family protein</fullName>
    </submittedName>
</protein>
<keyword evidence="2" id="KW-1003">Cell membrane</keyword>
<proteinExistence type="predicted"/>
<dbReference type="AlphaFoldDB" id="A0AAI8N1E4"/>
<evidence type="ECO:0000256" key="6">
    <source>
        <dbReference type="SAM" id="Coils"/>
    </source>
</evidence>
<keyword evidence="6" id="KW-0175">Coiled coil</keyword>
<dbReference type="PANTHER" id="PTHR30509">
    <property type="entry name" value="P-HYDROXYBENZOIC ACID EFFLUX PUMP SUBUNIT-RELATED"/>
    <property type="match status" value="1"/>
</dbReference>
<evidence type="ECO:0000313" key="8">
    <source>
        <dbReference type="EMBL" id="AUJ78463.1"/>
    </source>
</evidence>
<dbReference type="InterPro" id="IPR010343">
    <property type="entry name" value="ArAE_1"/>
</dbReference>
<comment type="subcellular location">
    <subcellularLocation>
        <location evidence="1">Cell membrane</location>
        <topology evidence="1">Multi-pass membrane protein</topology>
    </subcellularLocation>
</comment>
<gene>
    <name evidence="8" type="ORF">CWD84_17455</name>
</gene>
<dbReference type="EMBL" id="CP025001">
    <property type="protein sequence ID" value="AUJ78463.1"/>
    <property type="molecule type" value="Genomic_DNA"/>
</dbReference>
<evidence type="ECO:0000256" key="3">
    <source>
        <dbReference type="ARBA" id="ARBA00022692"/>
    </source>
</evidence>
<feature type="coiled-coil region" evidence="6">
    <location>
        <begin position="176"/>
        <end position="203"/>
    </location>
</feature>
<keyword evidence="4 7" id="KW-1133">Transmembrane helix</keyword>
<sequence>MKLGARIFKTGIAITLALYLASWIGLPSPIFAGIAAIFAIQPSIYRSFLIIIDQVQANIIGAVIATVFGLIFGPSPIMIGLTAVIVITIMLKLKIEHTISIALVTVIAILETPGNSFLTFALIRTSTVILGVLSSFIVNLVFLPPKYETKLTHHTVEYTDEIMKWIRLTMRQSTEHSILKEDIEKLKEKMMKLDHTYLLYKEERSYFKKTTYVKSRKLVLFRQAIITANRALDTLKKLHRYENEIYHMPEEFQETLTEEIDYLLHWHERILMRTVGKIKPHDDDAEESIRYKQLLTKSFLKNQQNCEDELLDYNMLSIMAAVAEYREQLEHLDTLITSFQTYHPKDSELETDDDE</sequence>
<evidence type="ECO:0000313" key="9">
    <source>
        <dbReference type="Proteomes" id="UP000234366"/>
    </source>
</evidence>
<dbReference type="RefSeq" id="WP_016936706.1">
    <property type="nucleotide sequence ID" value="NZ_CP025001.1"/>
</dbReference>
<organism evidence="8 9">
    <name type="scientific">Bacillus siamensis</name>
    <dbReference type="NCBI Taxonomy" id="659243"/>
    <lineage>
        <taxon>Bacteria</taxon>
        <taxon>Bacillati</taxon>
        <taxon>Bacillota</taxon>
        <taxon>Bacilli</taxon>
        <taxon>Bacillales</taxon>
        <taxon>Bacillaceae</taxon>
        <taxon>Bacillus</taxon>
        <taxon>Bacillus amyloliquefaciens group</taxon>
    </lineage>
</organism>
<name>A0AAI8N1E4_9BACI</name>
<dbReference type="Proteomes" id="UP000234366">
    <property type="component" value="Chromosome"/>
</dbReference>
<reference evidence="8 9" key="1">
    <citation type="submission" date="2017-11" db="EMBL/GenBank/DDBJ databases">
        <title>Genome sequence and genome mining of multiple bioactive secondary metabolites from a deep sea-derived Bacillus siamensis SCSIO 05746.</title>
        <authorList>
            <person name="Pan H.-Q."/>
            <person name="Ju J.-H."/>
        </authorList>
    </citation>
    <scope>NUCLEOTIDE SEQUENCE [LARGE SCALE GENOMIC DNA]</scope>
    <source>
        <strain evidence="8 9">SCSIO 05746</strain>
    </source>
</reference>
<feature type="transmembrane region" description="Helical" evidence="7">
    <location>
        <begin position="121"/>
        <end position="143"/>
    </location>
</feature>
<dbReference type="KEGG" id="bsia:CWD84_17455"/>
<evidence type="ECO:0000256" key="1">
    <source>
        <dbReference type="ARBA" id="ARBA00004651"/>
    </source>
</evidence>
<feature type="transmembrane region" description="Helical" evidence="7">
    <location>
        <begin position="12"/>
        <end position="39"/>
    </location>
</feature>
<evidence type="ECO:0000256" key="2">
    <source>
        <dbReference type="ARBA" id="ARBA00022475"/>
    </source>
</evidence>
<evidence type="ECO:0000256" key="5">
    <source>
        <dbReference type="ARBA" id="ARBA00023136"/>
    </source>
</evidence>
<dbReference type="GO" id="GO:0005886">
    <property type="term" value="C:plasma membrane"/>
    <property type="evidence" value="ECO:0007669"/>
    <property type="project" value="UniProtKB-SubCell"/>
</dbReference>